<dbReference type="InterPro" id="IPR013325">
    <property type="entry name" value="RNA_pol_sigma_r2"/>
</dbReference>
<accession>A0A5B2VPH1</accession>
<name>A0A5B2VPH1_9BACT</name>
<comment type="caution">
    <text evidence="4">The sequence shown here is derived from an EMBL/GenBank/DDBJ whole genome shotgun (WGS) entry which is preliminary data.</text>
</comment>
<dbReference type="Proteomes" id="UP000324611">
    <property type="component" value="Unassembled WGS sequence"/>
</dbReference>
<sequence length="290" mass="33575">MATDQADVYEYRPLLFSIAYRMLGEKQEAEDIVQDIYTRWLEMDVTTVQQPRHYLMRAATNRSINRLKSLQQQREAYPGPWLPEPATATPELVPAHENDLSIGFLFLLEKLNPLERAVFLLRESFDVPYKELETILDIPETNCRQHYHRAKEKLQQEKKRFDLDAARHQQLIQAFMDACMQHDQSKLVSLLKEDISFYADGGGKASSAGRPLFGQEQVSKFILGIFGKLMALAPYLLQVQWVNGQPAMVFFLSADESPLLCACFEQEDGRINSFYFIRNPDKLKDLHYYA</sequence>
<dbReference type="SUPFAM" id="SSF54427">
    <property type="entry name" value="NTF2-like"/>
    <property type="match status" value="1"/>
</dbReference>
<dbReference type="GO" id="GO:0003677">
    <property type="term" value="F:DNA binding"/>
    <property type="evidence" value="ECO:0007669"/>
    <property type="project" value="InterPro"/>
</dbReference>
<dbReference type="Gene3D" id="1.10.10.10">
    <property type="entry name" value="Winged helix-like DNA-binding domain superfamily/Winged helix DNA-binding domain"/>
    <property type="match status" value="1"/>
</dbReference>
<dbReference type="InterPro" id="IPR013324">
    <property type="entry name" value="RNA_pol_sigma_r3/r4-like"/>
</dbReference>
<reference evidence="4 5" key="2">
    <citation type="submission" date="2019-09" db="EMBL/GenBank/DDBJ databases">
        <authorList>
            <person name="Jin C."/>
        </authorList>
    </citation>
    <scope>NUCLEOTIDE SEQUENCE [LARGE SCALE GENOMIC DNA]</scope>
    <source>
        <strain evidence="4 5">BN140078</strain>
    </source>
</reference>
<dbReference type="Gene3D" id="1.10.1740.10">
    <property type="match status" value="1"/>
</dbReference>
<dbReference type="InterPro" id="IPR036388">
    <property type="entry name" value="WH-like_DNA-bd_sf"/>
</dbReference>
<dbReference type="Gene3D" id="3.10.450.50">
    <property type="match status" value="1"/>
</dbReference>
<dbReference type="NCBIfam" id="TIGR02937">
    <property type="entry name" value="sigma70-ECF"/>
    <property type="match status" value="1"/>
</dbReference>
<dbReference type="InterPro" id="IPR007627">
    <property type="entry name" value="RNA_pol_sigma70_r2"/>
</dbReference>
<dbReference type="GO" id="GO:0016987">
    <property type="term" value="F:sigma factor activity"/>
    <property type="evidence" value="ECO:0007669"/>
    <property type="project" value="InterPro"/>
</dbReference>
<evidence type="ECO:0000259" key="3">
    <source>
        <dbReference type="Pfam" id="PF08281"/>
    </source>
</evidence>
<dbReference type="PANTHER" id="PTHR30173:SF36">
    <property type="entry name" value="ECF RNA POLYMERASE SIGMA FACTOR SIGJ"/>
    <property type="match status" value="1"/>
</dbReference>
<dbReference type="InterPro" id="IPR032710">
    <property type="entry name" value="NTF2-like_dom_sf"/>
</dbReference>
<dbReference type="SUPFAM" id="SSF88659">
    <property type="entry name" value="Sigma3 and sigma4 domains of RNA polymerase sigma factors"/>
    <property type="match status" value="1"/>
</dbReference>
<dbReference type="Pfam" id="PF04542">
    <property type="entry name" value="Sigma70_r2"/>
    <property type="match status" value="1"/>
</dbReference>
<keyword evidence="5" id="KW-1185">Reference proteome</keyword>
<feature type="domain" description="RNA polymerase sigma-70 region 2" evidence="2">
    <location>
        <begin position="10"/>
        <end position="71"/>
    </location>
</feature>
<dbReference type="Pfam" id="PF08281">
    <property type="entry name" value="Sigma70_r4_2"/>
    <property type="match status" value="1"/>
</dbReference>
<dbReference type="InterPro" id="IPR052704">
    <property type="entry name" value="ECF_Sigma-70_Domain"/>
</dbReference>
<evidence type="ECO:0000259" key="2">
    <source>
        <dbReference type="Pfam" id="PF04542"/>
    </source>
</evidence>
<feature type="domain" description="RNA polymerase sigma factor 70 region 4 type 2" evidence="3">
    <location>
        <begin position="107"/>
        <end position="154"/>
    </location>
</feature>
<reference evidence="4 5" key="1">
    <citation type="submission" date="2019-09" db="EMBL/GenBank/DDBJ databases">
        <title>Chitinophaga ginsengihumi sp. nov., isolated from soil of ginseng rhizosphere.</title>
        <authorList>
            <person name="Lee J."/>
        </authorList>
    </citation>
    <scope>NUCLEOTIDE SEQUENCE [LARGE SCALE GENOMIC DNA]</scope>
    <source>
        <strain evidence="4 5">BN140078</strain>
    </source>
</reference>
<evidence type="ECO:0000313" key="5">
    <source>
        <dbReference type="Proteomes" id="UP000324611"/>
    </source>
</evidence>
<dbReference type="InterPro" id="IPR013249">
    <property type="entry name" value="RNA_pol_sigma70_r4_t2"/>
</dbReference>
<dbReference type="InterPro" id="IPR014284">
    <property type="entry name" value="RNA_pol_sigma-70_dom"/>
</dbReference>
<comment type="subunit">
    <text evidence="1">Interacts transiently with the RNA polymerase catalytic core formed by RpoA, RpoB, RpoC and RpoZ (2 alpha, 1 beta, 1 beta' and 1 omega subunit) to form the RNA polymerase holoenzyme that can initiate transcription.</text>
</comment>
<evidence type="ECO:0000256" key="1">
    <source>
        <dbReference type="ARBA" id="ARBA00011344"/>
    </source>
</evidence>
<dbReference type="AlphaFoldDB" id="A0A5B2VPH1"/>
<protein>
    <submittedName>
        <fullName evidence="4">Sigma-70 family RNA polymerase sigma factor</fullName>
    </submittedName>
</protein>
<dbReference type="SUPFAM" id="SSF88946">
    <property type="entry name" value="Sigma2 domain of RNA polymerase sigma factors"/>
    <property type="match status" value="1"/>
</dbReference>
<dbReference type="RefSeq" id="WP_149841746.1">
    <property type="nucleotide sequence ID" value="NZ_VUOC01000004.1"/>
</dbReference>
<dbReference type="NCBIfam" id="NF007214">
    <property type="entry name" value="PRK09636.1"/>
    <property type="match status" value="1"/>
</dbReference>
<dbReference type="EMBL" id="VUOC01000004">
    <property type="protein sequence ID" value="KAA2240568.1"/>
    <property type="molecule type" value="Genomic_DNA"/>
</dbReference>
<dbReference type="GO" id="GO:0006352">
    <property type="term" value="P:DNA-templated transcription initiation"/>
    <property type="evidence" value="ECO:0007669"/>
    <property type="project" value="InterPro"/>
</dbReference>
<gene>
    <name evidence="4" type="ORF">F0L74_30940</name>
</gene>
<proteinExistence type="predicted"/>
<organism evidence="4 5">
    <name type="scientific">Chitinophaga agrisoli</name>
    <dbReference type="NCBI Taxonomy" id="2607653"/>
    <lineage>
        <taxon>Bacteria</taxon>
        <taxon>Pseudomonadati</taxon>
        <taxon>Bacteroidota</taxon>
        <taxon>Chitinophagia</taxon>
        <taxon>Chitinophagales</taxon>
        <taxon>Chitinophagaceae</taxon>
        <taxon>Chitinophaga</taxon>
    </lineage>
</organism>
<evidence type="ECO:0000313" key="4">
    <source>
        <dbReference type="EMBL" id="KAA2240568.1"/>
    </source>
</evidence>
<dbReference type="PANTHER" id="PTHR30173">
    <property type="entry name" value="SIGMA 19 FACTOR"/>
    <property type="match status" value="1"/>
</dbReference>